<sequence length="402" mass="47124">MFIGENLTNLRIMHGYSRKQLSDMLHITEQAVWQYENNYTSPKLQIVNHLKSIFHVKSKYFYHQDVLKRYFTTGNIPVMNIAYRSKLRNVISKTEAEAKHMEYLDSFINYITAHLSMPTQNIIQLRDEVIHYLNSTLDERSEQISNVAKLARKRLGLRNDTNDDVMFLIEKSGAFIFEKSIGEEIDAYSLWTEKQRPFIVLGNRKHSAVRRNFDLAHELGHLLLHYKVEFTHLDGKEHKNMEDEANLFAGAFLLPEEDFLEDLNTISFITNPDAYLDLKKKWKVSLQVLGYRAAHLGIMDAKKHRNFYASLHRKGYLKREPLDDLLPIQKPQKIKSIIDLIAKKGIIDIHKMLERDWMVEVDFLHRLTGIDKGFFTNYLVMDQDFELVHVNNITSVVQKKNG</sequence>
<evidence type="ECO:0000313" key="3">
    <source>
        <dbReference type="EMBL" id="SHH98607.1"/>
    </source>
</evidence>
<dbReference type="InterPro" id="IPR001387">
    <property type="entry name" value="Cro/C1-type_HTH"/>
</dbReference>
<comment type="similarity">
    <text evidence="1">Belongs to the short-chain fatty acyl-CoA assimilation regulator (ScfR) family.</text>
</comment>
<dbReference type="CDD" id="cd00093">
    <property type="entry name" value="HTH_XRE"/>
    <property type="match status" value="1"/>
</dbReference>
<dbReference type="Gene3D" id="1.10.10.2910">
    <property type="match status" value="1"/>
</dbReference>
<keyword evidence="4" id="KW-1185">Reference proteome</keyword>
<evidence type="ECO:0000256" key="1">
    <source>
        <dbReference type="ARBA" id="ARBA00007227"/>
    </source>
</evidence>
<dbReference type="Proteomes" id="UP000184079">
    <property type="component" value="Unassembled WGS sequence"/>
</dbReference>
<gene>
    <name evidence="3" type="ORF">SAMN05421807_12610</name>
</gene>
<name>A0A1M5XFJ1_9BACI</name>
<dbReference type="GO" id="GO:0003677">
    <property type="term" value="F:DNA binding"/>
    <property type="evidence" value="ECO:0007669"/>
    <property type="project" value="InterPro"/>
</dbReference>
<dbReference type="InterPro" id="IPR010359">
    <property type="entry name" value="IrrE_HExxH"/>
</dbReference>
<dbReference type="PANTHER" id="PTHR43236">
    <property type="entry name" value="ANTITOXIN HIGA1"/>
    <property type="match status" value="1"/>
</dbReference>
<dbReference type="SUPFAM" id="SSF47413">
    <property type="entry name" value="lambda repressor-like DNA-binding domains"/>
    <property type="match status" value="1"/>
</dbReference>
<organism evidence="3 4">
    <name type="scientific">Virgibacillus chiguensis</name>
    <dbReference type="NCBI Taxonomy" id="411959"/>
    <lineage>
        <taxon>Bacteria</taxon>
        <taxon>Bacillati</taxon>
        <taxon>Bacillota</taxon>
        <taxon>Bacilli</taxon>
        <taxon>Bacillales</taxon>
        <taxon>Bacillaceae</taxon>
        <taxon>Virgibacillus</taxon>
    </lineage>
</organism>
<evidence type="ECO:0000313" key="4">
    <source>
        <dbReference type="Proteomes" id="UP000184079"/>
    </source>
</evidence>
<protein>
    <submittedName>
        <fullName evidence="3">Zn-dependent peptidase ImmA, M78 family</fullName>
    </submittedName>
</protein>
<proteinExistence type="inferred from homology"/>
<dbReference type="OrthoDB" id="9816277at2"/>
<dbReference type="PROSITE" id="PS50943">
    <property type="entry name" value="HTH_CROC1"/>
    <property type="match status" value="1"/>
</dbReference>
<dbReference type="Gene3D" id="1.10.260.40">
    <property type="entry name" value="lambda repressor-like DNA-binding domains"/>
    <property type="match status" value="1"/>
</dbReference>
<dbReference type="RefSeq" id="WP_073013166.1">
    <property type="nucleotide sequence ID" value="NZ_FQXD01000026.1"/>
</dbReference>
<dbReference type="Pfam" id="PF06114">
    <property type="entry name" value="Peptidase_M78"/>
    <property type="match status" value="1"/>
</dbReference>
<feature type="domain" description="HTH cro/C1-type" evidence="2">
    <location>
        <begin position="7"/>
        <end position="61"/>
    </location>
</feature>
<dbReference type="Pfam" id="PF01381">
    <property type="entry name" value="HTH_3"/>
    <property type="match status" value="1"/>
</dbReference>
<dbReference type="AlphaFoldDB" id="A0A1M5XFJ1"/>
<evidence type="ECO:0000259" key="2">
    <source>
        <dbReference type="PROSITE" id="PS50943"/>
    </source>
</evidence>
<dbReference type="InterPro" id="IPR010982">
    <property type="entry name" value="Lambda_DNA-bd_dom_sf"/>
</dbReference>
<accession>A0A1M5XFJ1</accession>
<dbReference type="EMBL" id="FQXD01000026">
    <property type="protein sequence ID" value="SHH98607.1"/>
    <property type="molecule type" value="Genomic_DNA"/>
</dbReference>
<dbReference type="PANTHER" id="PTHR43236:SF1">
    <property type="entry name" value="BLL7220 PROTEIN"/>
    <property type="match status" value="1"/>
</dbReference>
<reference evidence="4" key="1">
    <citation type="submission" date="2016-11" db="EMBL/GenBank/DDBJ databases">
        <authorList>
            <person name="Varghese N."/>
            <person name="Submissions S."/>
        </authorList>
    </citation>
    <scope>NUCLEOTIDE SEQUENCE [LARGE SCALE GENOMIC DNA]</scope>
    <source>
        <strain evidence="4">CGMCC 1.6496</strain>
    </source>
</reference>
<dbReference type="InterPro" id="IPR052345">
    <property type="entry name" value="Rad_response_metalloprotease"/>
</dbReference>